<evidence type="ECO:0000256" key="6">
    <source>
        <dbReference type="ARBA" id="ARBA00023012"/>
    </source>
</evidence>
<dbReference type="InterPro" id="IPR036890">
    <property type="entry name" value="HATPase_C_sf"/>
</dbReference>
<dbReference type="Pfam" id="PF00512">
    <property type="entry name" value="HisKA"/>
    <property type="match status" value="1"/>
</dbReference>
<dbReference type="OrthoDB" id="9773956at2"/>
<dbReference type="EC" id="2.7.13.3" evidence="2"/>
<feature type="domain" description="Histidine kinase" evidence="8">
    <location>
        <begin position="79"/>
        <end position="301"/>
    </location>
</feature>
<organism evidence="9 10">
    <name type="scientific">Candidatus Sulfotelmatobacter kueseliae</name>
    <dbReference type="NCBI Taxonomy" id="2042962"/>
    <lineage>
        <taxon>Bacteria</taxon>
        <taxon>Pseudomonadati</taxon>
        <taxon>Acidobacteriota</taxon>
        <taxon>Terriglobia</taxon>
        <taxon>Terriglobales</taxon>
        <taxon>Candidatus Korobacteraceae</taxon>
        <taxon>Candidatus Sulfotelmatobacter</taxon>
    </lineage>
</organism>
<gene>
    <name evidence="9" type="ORF">SBA1_430051</name>
</gene>
<dbReference type="SMART" id="SM00387">
    <property type="entry name" value="HATPase_c"/>
    <property type="match status" value="1"/>
</dbReference>
<dbReference type="InterPro" id="IPR050351">
    <property type="entry name" value="BphY/WalK/GraS-like"/>
</dbReference>
<dbReference type="EMBL" id="OMOD01000137">
    <property type="protein sequence ID" value="SPF42250.1"/>
    <property type="molecule type" value="Genomic_DNA"/>
</dbReference>
<evidence type="ECO:0000256" key="4">
    <source>
        <dbReference type="ARBA" id="ARBA00022679"/>
    </source>
</evidence>
<keyword evidence="6" id="KW-0902">Two-component regulatory system</keyword>
<reference evidence="10" key="1">
    <citation type="submission" date="2018-02" db="EMBL/GenBank/DDBJ databases">
        <authorList>
            <person name="Hausmann B."/>
        </authorList>
    </citation>
    <scope>NUCLEOTIDE SEQUENCE [LARGE SCALE GENOMIC DNA]</scope>
    <source>
        <strain evidence="10">Peat soil MAG SbA1</strain>
    </source>
</reference>
<protein>
    <recommendedName>
        <fullName evidence="2">histidine kinase</fullName>
        <ecNumber evidence="2">2.7.13.3</ecNumber>
    </recommendedName>
</protein>
<dbReference type="InterPro" id="IPR036097">
    <property type="entry name" value="HisK_dim/P_sf"/>
</dbReference>
<keyword evidence="5 9" id="KW-0418">Kinase</keyword>
<dbReference type="Gene3D" id="3.30.565.10">
    <property type="entry name" value="Histidine kinase-like ATPase, C-terminal domain"/>
    <property type="match status" value="1"/>
</dbReference>
<evidence type="ECO:0000313" key="10">
    <source>
        <dbReference type="Proteomes" id="UP000238701"/>
    </source>
</evidence>
<dbReference type="Pfam" id="PF02518">
    <property type="entry name" value="HATPase_c"/>
    <property type="match status" value="1"/>
</dbReference>
<dbReference type="InterPro" id="IPR005467">
    <property type="entry name" value="His_kinase_dom"/>
</dbReference>
<evidence type="ECO:0000256" key="1">
    <source>
        <dbReference type="ARBA" id="ARBA00000085"/>
    </source>
</evidence>
<dbReference type="GO" id="GO:0004721">
    <property type="term" value="F:phosphoprotein phosphatase activity"/>
    <property type="evidence" value="ECO:0007669"/>
    <property type="project" value="TreeGrafter"/>
</dbReference>
<evidence type="ECO:0000313" key="9">
    <source>
        <dbReference type="EMBL" id="SPF42250.1"/>
    </source>
</evidence>
<keyword evidence="3" id="KW-0597">Phosphoprotein</keyword>
<dbReference type="SMART" id="SM00388">
    <property type="entry name" value="HisKA"/>
    <property type="match status" value="1"/>
</dbReference>
<dbReference type="GO" id="GO:0016036">
    <property type="term" value="P:cellular response to phosphate starvation"/>
    <property type="evidence" value="ECO:0007669"/>
    <property type="project" value="TreeGrafter"/>
</dbReference>
<dbReference type="GO" id="GO:0000155">
    <property type="term" value="F:phosphorelay sensor kinase activity"/>
    <property type="evidence" value="ECO:0007669"/>
    <property type="project" value="InterPro"/>
</dbReference>
<evidence type="ECO:0000259" key="8">
    <source>
        <dbReference type="PROSITE" id="PS50109"/>
    </source>
</evidence>
<evidence type="ECO:0000256" key="2">
    <source>
        <dbReference type="ARBA" id="ARBA00012438"/>
    </source>
</evidence>
<comment type="catalytic activity">
    <reaction evidence="1">
        <text>ATP + protein L-histidine = ADP + protein N-phospho-L-histidine.</text>
        <dbReference type="EC" id="2.7.13.3"/>
    </reaction>
</comment>
<dbReference type="GO" id="GO:0005886">
    <property type="term" value="C:plasma membrane"/>
    <property type="evidence" value="ECO:0007669"/>
    <property type="project" value="TreeGrafter"/>
</dbReference>
<keyword evidence="7" id="KW-0472">Membrane</keyword>
<name>A0A2U3KRL0_9BACT</name>
<keyword evidence="7" id="KW-0812">Transmembrane</keyword>
<feature type="transmembrane region" description="Helical" evidence="7">
    <location>
        <begin position="40"/>
        <end position="64"/>
    </location>
</feature>
<dbReference type="PANTHER" id="PTHR45453">
    <property type="entry name" value="PHOSPHATE REGULON SENSOR PROTEIN PHOR"/>
    <property type="match status" value="1"/>
</dbReference>
<dbReference type="Proteomes" id="UP000238701">
    <property type="component" value="Unassembled WGS sequence"/>
</dbReference>
<evidence type="ECO:0000256" key="3">
    <source>
        <dbReference type="ARBA" id="ARBA00022553"/>
    </source>
</evidence>
<dbReference type="InterPro" id="IPR003661">
    <property type="entry name" value="HisK_dim/P_dom"/>
</dbReference>
<dbReference type="PROSITE" id="PS50109">
    <property type="entry name" value="HIS_KIN"/>
    <property type="match status" value="1"/>
</dbReference>
<dbReference type="PRINTS" id="PR00344">
    <property type="entry name" value="BCTRLSENSOR"/>
</dbReference>
<evidence type="ECO:0000256" key="5">
    <source>
        <dbReference type="ARBA" id="ARBA00022777"/>
    </source>
</evidence>
<dbReference type="Gene3D" id="1.10.287.130">
    <property type="match status" value="1"/>
</dbReference>
<feature type="transmembrane region" description="Helical" evidence="7">
    <location>
        <begin position="12"/>
        <end position="34"/>
    </location>
</feature>
<dbReference type="FunFam" id="3.30.565.10:FF:000006">
    <property type="entry name" value="Sensor histidine kinase WalK"/>
    <property type="match status" value="1"/>
</dbReference>
<dbReference type="SUPFAM" id="SSF55874">
    <property type="entry name" value="ATPase domain of HSP90 chaperone/DNA topoisomerase II/histidine kinase"/>
    <property type="match status" value="1"/>
</dbReference>
<keyword evidence="7" id="KW-1133">Transmembrane helix</keyword>
<dbReference type="InterPro" id="IPR004358">
    <property type="entry name" value="Sig_transdc_His_kin-like_C"/>
</dbReference>
<dbReference type="InterPro" id="IPR003594">
    <property type="entry name" value="HATPase_dom"/>
</dbReference>
<proteinExistence type="predicted"/>
<accession>A0A2U3KRL0</accession>
<dbReference type="PANTHER" id="PTHR45453:SF1">
    <property type="entry name" value="PHOSPHATE REGULON SENSOR PROTEIN PHOR"/>
    <property type="match status" value="1"/>
</dbReference>
<dbReference type="CDD" id="cd00082">
    <property type="entry name" value="HisKA"/>
    <property type="match status" value="1"/>
</dbReference>
<dbReference type="CDD" id="cd00075">
    <property type="entry name" value="HATPase"/>
    <property type="match status" value="1"/>
</dbReference>
<evidence type="ECO:0000256" key="7">
    <source>
        <dbReference type="SAM" id="Phobius"/>
    </source>
</evidence>
<dbReference type="SUPFAM" id="SSF47384">
    <property type="entry name" value="Homodimeric domain of signal transducing histidine kinase"/>
    <property type="match status" value="1"/>
</dbReference>
<sequence>MRIASRRGAIAFFLSLGLVLVALAIALNVGWIILNWREGVLLVFGIVFFALIIAGLVVNTIFLVREIRRNEQHDSFINAVTHELKTPVASIRLHLETLQRRRLPEPQKQEFYHLMLNDADRLTETVEQVLRAGRAGDKRAGREKVEVDFSKLVRECMDATRTRHRLPPENLRYKEGAGNGSDLRVRGSADDLRTAVFNVLDNAIKYSGEKVDVRVQLEAPDDKRVVLRVQDKGVGIPPDDVKRIFRRFYRVTHRSLAHVKGTGLGLFIVKAIAKKHGGKVFAESDGVGHGTTIILELPRWTA</sequence>
<keyword evidence="4" id="KW-0808">Transferase</keyword>
<dbReference type="AlphaFoldDB" id="A0A2U3KRL0"/>